<reference evidence="2 3" key="1">
    <citation type="submission" date="2019-10" db="EMBL/GenBank/DDBJ databases">
        <title>Two novel species isolated from a subtropical stream in China.</title>
        <authorList>
            <person name="Lu H."/>
        </authorList>
    </citation>
    <scope>NUCLEOTIDE SEQUENCE [LARGE SCALE GENOMIC DNA]</scope>
    <source>
        <strain evidence="2 3">FT29W</strain>
    </source>
</reference>
<organism evidence="2 3">
    <name type="scientific">Rugamonas aquatica</name>
    <dbReference type="NCBI Taxonomy" id="2743357"/>
    <lineage>
        <taxon>Bacteria</taxon>
        <taxon>Pseudomonadati</taxon>
        <taxon>Pseudomonadota</taxon>
        <taxon>Betaproteobacteria</taxon>
        <taxon>Burkholderiales</taxon>
        <taxon>Oxalobacteraceae</taxon>
        <taxon>Telluria group</taxon>
        <taxon>Rugamonas</taxon>
    </lineage>
</organism>
<protein>
    <submittedName>
        <fullName evidence="2">DUF4224 domain-containing protein</fullName>
    </submittedName>
</protein>
<name>A0A6A7N2C8_9BURK</name>
<sequence>MFLDADELREMTDRKTRVAQRRMLNALGIVYRIRADGGLLVLRAHVERELGGAPAASARKKEFVPNWSAANA</sequence>
<evidence type="ECO:0000313" key="3">
    <source>
        <dbReference type="Proteomes" id="UP000440498"/>
    </source>
</evidence>
<evidence type="ECO:0000259" key="1">
    <source>
        <dbReference type="Pfam" id="PF13986"/>
    </source>
</evidence>
<dbReference type="AlphaFoldDB" id="A0A6A7N2C8"/>
<comment type="caution">
    <text evidence="2">The sequence shown here is derived from an EMBL/GenBank/DDBJ whole genome shotgun (WGS) entry which is preliminary data.</text>
</comment>
<proteinExistence type="predicted"/>
<evidence type="ECO:0000313" key="2">
    <source>
        <dbReference type="EMBL" id="MQA38998.1"/>
    </source>
</evidence>
<dbReference type="Proteomes" id="UP000440498">
    <property type="component" value="Unassembled WGS sequence"/>
</dbReference>
<gene>
    <name evidence="2" type="ORF">GEV02_12610</name>
</gene>
<dbReference type="EMBL" id="WHUG01000004">
    <property type="protein sequence ID" value="MQA38998.1"/>
    <property type="molecule type" value="Genomic_DNA"/>
</dbReference>
<accession>A0A6A7N2C8</accession>
<dbReference type="Pfam" id="PF13986">
    <property type="entry name" value="DUF4224"/>
    <property type="match status" value="1"/>
</dbReference>
<keyword evidence="3" id="KW-1185">Reference proteome</keyword>
<feature type="domain" description="DUF4224" evidence="1">
    <location>
        <begin position="2"/>
        <end position="46"/>
    </location>
</feature>
<dbReference type="InterPro" id="IPR025319">
    <property type="entry name" value="DUF4224"/>
</dbReference>